<evidence type="ECO:0000313" key="13">
    <source>
        <dbReference type="EMBL" id="KAH3672688.1"/>
    </source>
</evidence>
<evidence type="ECO:0000256" key="6">
    <source>
        <dbReference type="ARBA" id="ARBA00022840"/>
    </source>
</evidence>
<dbReference type="InterPro" id="IPR011545">
    <property type="entry name" value="DEAD/DEAH_box_helicase_dom"/>
</dbReference>
<dbReference type="Pfam" id="PF00270">
    <property type="entry name" value="DEAD"/>
    <property type="match status" value="1"/>
</dbReference>
<feature type="domain" description="Helicase ATP-binding" evidence="11">
    <location>
        <begin position="267"/>
        <end position="431"/>
    </location>
</feature>
<organism evidence="13 14">
    <name type="scientific">Wickerhamomyces pijperi</name>
    <name type="common">Yeast</name>
    <name type="synonym">Pichia pijperi</name>
    <dbReference type="NCBI Taxonomy" id="599730"/>
    <lineage>
        <taxon>Eukaryota</taxon>
        <taxon>Fungi</taxon>
        <taxon>Dikarya</taxon>
        <taxon>Ascomycota</taxon>
        <taxon>Saccharomycotina</taxon>
        <taxon>Saccharomycetes</taxon>
        <taxon>Phaffomycetales</taxon>
        <taxon>Wickerhamomycetaceae</taxon>
        <taxon>Wickerhamomyces</taxon>
    </lineage>
</organism>
<evidence type="ECO:0000256" key="8">
    <source>
        <dbReference type="ARBA" id="ARBA00023242"/>
    </source>
</evidence>
<keyword evidence="14" id="KW-1185">Reference proteome</keyword>
<dbReference type="AlphaFoldDB" id="A0A9P8PI09"/>
<gene>
    <name evidence="13" type="ORF">WICPIJ_010011</name>
</gene>
<dbReference type="InterPro" id="IPR048333">
    <property type="entry name" value="HA2_WH"/>
</dbReference>
<evidence type="ECO:0000256" key="4">
    <source>
        <dbReference type="ARBA" id="ARBA00022741"/>
    </source>
</evidence>
<dbReference type="GO" id="GO:0071826">
    <property type="term" value="P:protein-RNA complex organization"/>
    <property type="evidence" value="ECO:0007669"/>
    <property type="project" value="UniProtKB-ARBA"/>
</dbReference>
<dbReference type="GO" id="GO:0005524">
    <property type="term" value="F:ATP binding"/>
    <property type="evidence" value="ECO:0007669"/>
    <property type="project" value="UniProtKB-KW"/>
</dbReference>
<dbReference type="Pfam" id="PF21010">
    <property type="entry name" value="HA2_C"/>
    <property type="match status" value="1"/>
</dbReference>
<dbReference type="InterPro" id="IPR002464">
    <property type="entry name" value="DNA/RNA_helicase_DEAH_CS"/>
</dbReference>
<proteinExistence type="predicted"/>
<dbReference type="FunFam" id="3.40.50.300:FF:000726">
    <property type="entry name" value="Pre-mRNA-splicing factor ATP-dependent RNA helicase"/>
    <property type="match status" value="1"/>
</dbReference>
<dbReference type="Pfam" id="PF00271">
    <property type="entry name" value="Helicase_C"/>
    <property type="match status" value="1"/>
</dbReference>
<dbReference type="PANTHER" id="PTHR18934:SF83">
    <property type="entry name" value="PRE-MRNA-SPLICING FACTOR ATP-DEPENDENT RNA HELICASE DHX16"/>
    <property type="match status" value="1"/>
</dbReference>
<comment type="catalytic activity">
    <reaction evidence="9">
        <text>ATP + H2O = ADP + phosphate + H(+)</text>
        <dbReference type="Rhea" id="RHEA:13065"/>
        <dbReference type="ChEBI" id="CHEBI:15377"/>
        <dbReference type="ChEBI" id="CHEBI:15378"/>
        <dbReference type="ChEBI" id="CHEBI:30616"/>
        <dbReference type="ChEBI" id="CHEBI:43474"/>
        <dbReference type="ChEBI" id="CHEBI:456216"/>
        <dbReference type="EC" id="3.6.4.13"/>
    </reaction>
</comment>
<dbReference type="GO" id="GO:0000398">
    <property type="term" value="P:mRNA splicing, via spliceosome"/>
    <property type="evidence" value="ECO:0007669"/>
    <property type="project" value="UniProtKB-ARBA"/>
</dbReference>
<dbReference type="SUPFAM" id="SSF52540">
    <property type="entry name" value="P-loop containing nucleoside triphosphate hydrolases"/>
    <property type="match status" value="1"/>
</dbReference>
<keyword evidence="3" id="KW-0507">mRNA processing</keyword>
<dbReference type="OrthoDB" id="10253254at2759"/>
<feature type="region of interest" description="Disordered" evidence="10">
    <location>
        <begin position="219"/>
        <end position="249"/>
    </location>
</feature>
<dbReference type="GO" id="GO:0003723">
    <property type="term" value="F:RNA binding"/>
    <property type="evidence" value="ECO:0007669"/>
    <property type="project" value="TreeGrafter"/>
</dbReference>
<reference evidence="13" key="1">
    <citation type="journal article" date="2021" name="Open Biol.">
        <title>Shared evolutionary footprints suggest mitochondrial oxidative damage underlies multiple complex I losses in fungi.</title>
        <authorList>
            <person name="Schikora-Tamarit M.A."/>
            <person name="Marcet-Houben M."/>
            <person name="Nosek J."/>
            <person name="Gabaldon T."/>
        </authorList>
    </citation>
    <scope>NUCLEOTIDE SEQUENCE</scope>
    <source>
        <strain evidence="13">CBS2887</strain>
    </source>
</reference>
<keyword evidence="6" id="KW-0067">ATP-binding</keyword>
<evidence type="ECO:0000256" key="9">
    <source>
        <dbReference type="ARBA" id="ARBA00047984"/>
    </source>
</evidence>
<feature type="compositionally biased region" description="Basic and acidic residues" evidence="10">
    <location>
        <begin position="1"/>
        <end position="14"/>
    </location>
</feature>
<name>A0A9P8PI09_WICPI</name>
<dbReference type="EC" id="3.6.4.13" evidence="2"/>
<evidence type="ECO:0000256" key="3">
    <source>
        <dbReference type="ARBA" id="ARBA00022664"/>
    </source>
</evidence>
<dbReference type="EMBL" id="JAEUBG010005770">
    <property type="protein sequence ID" value="KAH3672688.1"/>
    <property type="molecule type" value="Genomic_DNA"/>
</dbReference>
<dbReference type="CDD" id="cd18791">
    <property type="entry name" value="SF2_C_RHA"/>
    <property type="match status" value="1"/>
</dbReference>
<keyword evidence="7" id="KW-0508">mRNA splicing</keyword>
<sequence length="883" mass="99795">MSHSRVKDQDRWDSDSEDESTHTAVITEPVKGTKEDDSDDDEFQFKPSSAPQTKAKDKGSGTVKQQTHSNLPFDPIRREESRLKGLQKELTYLEQDIDKYGWNNLTSKEQQNITYKRNLLSLTRSKLELHASKDSTYVLPESYVTEDGQIDRKRKQEVLKSVSSSQIGSNTRRSDYEKWEETQLSKKMKINHPDDIIVENKTGKVYEYVFDESQHVEFTTTSENQLNSTDTVDQDQDQDQEQDNSKPKTIAEVRKTLPVYQYRDELIQAINDHQVLIIVGETGSGKTTQLPQYLYESGYSSKGLQIACTQPRRVAATSVATRVAEEMGVKLGEEVGYSIRFDERSCESTKVKYMTDGMLLREFMTDPLVSKYSAIMIDEAHERTISSDVLLGLLKNVLKMRPDLRVLISSATMNAEKFSDFFGDVPIFNIPGRRFPVDIYYTKSPEANYIQAAISTVFQIHTTQPEGDILVFLTGQDEIESMQENLQETCNKLGDSISELMICPIYANLPPEQQQKIFDPTPKGSRKVVLATNIAETSITIDGIVFVIDPGMVKENVYSPQTGMESLVVTSCSKASVDQRAGRAGRVGPGKCFRLFTNWAYHHELKPNPTPEILRVNLASVVLLLLSLGVSDLLKFQFLDAPSKTGLMKAFELLYSLGALNGKGKLTTLGKTMSQFPLDPKLSKVLITSTSYNCTKEIITVIAMMGEASSLFYAPKEKKAQALSARESFNQGCDHLTFLDVYQKWEDAGFSKQWCSDYFVQYKSLQRAKINANVNFQSSRERISRTLISGLFTNISKLTSLGNYKSLKSQQTMSIHPSSVLSKVKPPPKVVLYNELVLTSKEFMRGVIEIQESWVYEVVPFYFTQAEKEEFEKNKGKVKLGRK</sequence>
<dbReference type="GO" id="GO:0003724">
    <property type="term" value="F:RNA helicase activity"/>
    <property type="evidence" value="ECO:0007669"/>
    <property type="project" value="UniProtKB-EC"/>
</dbReference>
<dbReference type="GO" id="GO:0071013">
    <property type="term" value="C:catalytic step 2 spliceosome"/>
    <property type="evidence" value="ECO:0007669"/>
    <property type="project" value="TreeGrafter"/>
</dbReference>
<dbReference type="GO" id="GO:0022613">
    <property type="term" value="P:ribonucleoprotein complex biogenesis"/>
    <property type="evidence" value="ECO:0007669"/>
    <property type="project" value="UniProtKB-ARBA"/>
</dbReference>
<dbReference type="Pfam" id="PF04408">
    <property type="entry name" value="WHD_HA2"/>
    <property type="match status" value="1"/>
</dbReference>
<feature type="compositionally biased region" description="Polar residues" evidence="10">
    <location>
        <begin position="219"/>
        <end position="231"/>
    </location>
</feature>
<protein>
    <recommendedName>
        <fullName evidence="2">RNA helicase</fullName>
        <ecNumber evidence="2">3.6.4.13</ecNumber>
    </recommendedName>
</protein>
<dbReference type="SMART" id="SM00487">
    <property type="entry name" value="DEXDc"/>
    <property type="match status" value="1"/>
</dbReference>
<feature type="compositionally biased region" description="Acidic residues" evidence="10">
    <location>
        <begin position="232"/>
        <end position="242"/>
    </location>
</feature>
<evidence type="ECO:0000256" key="7">
    <source>
        <dbReference type="ARBA" id="ARBA00023187"/>
    </source>
</evidence>
<feature type="domain" description="Helicase C-terminal" evidence="12">
    <location>
        <begin position="449"/>
        <end position="629"/>
    </location>
</feature>
<evidence type="ECO:0000256" key="2">
    <source>
        <dbReference type="ARBA" id="ARBA00012552"/>
    </source>
</evidence>
<dbReference type="InterPro" id="IPR014001">
    <property type="entry name" value="Helicase_ATP-bd"/>
</dbReference>
<feature type="region of interest" description="Disordered" evidence="10">
    <location>
        <begin position="1"/>
        <end position="76"/>
    </location>
</feature>
<dbReference type="SMART" id="SM00847">
    <property type="entry name" value="HA2"/>
    <property type="match status" value="1"/>
</dbReference>
<evidence type="ECO:0000313" key="14">
    <source>
        <dbReference type="Proteomes" id="UP000774326"/>
    </source>
</evidence>
<dbReference type="InterPro" id="IPR007502">
    <property type="entry name" value="Helicase-assoc_dom"/>
</dbReference>
<dbReference type="PANTHER" id="PTHR18934">
    <property type="entry name" value="ATP-DEPENDENT RNA HELICASE"/>
    <property type="match status" value="1"/>
</dbReference>
<evidence type="ECO:0000259" key="11">
    <source>
        <dbReference type="PROSITE" id="PS51192"/>
    </source>
</evidence>
<dbReference type="FunFam" id="3.40.50.300:FF:000007">
    <property type="entry name" value="Pre-mRNA-splicing factor ATP-dependent RNA helicase"/>
    <property type="match status" value="1"/>
</dbReference>
<dbReference type="PROSITE" id="PS51192">
    <property type="entry name" value="HELICASE_ATP_BIND_1"/>
    <property type="match status" value="1"/>
</dbReference>
<dbReference type="Gene3D" id="1.20.120.1080">
    <property type="match status" value="1"/>
</dbReference>
<accession>A0A9P8PI09</accession>
<dbReference type="Pfam" id="PF07717">
    <property type="entry name" value="OB_NTP_bind"/>
    <property type="match status" value="1"/>
</dbReference>
<dbReference type="Proteomes" id="UP000774326">
    <property type="component" value="Unassembled WGS sequence"/>
</dbReference>
<dbReference type="InterPro" id="IPR001650">
    <property type="entry name" value="Helicase_C-like"/>
</dbReference>
<comment type="subcellular location">
    <subcellularLocation>
        <location evidence="1">Nucleus</location>
    </subcellularLocation>
</comment>
<evidence type="ECO:0000256" key="10">
    <source>
        <dbReference type="SAM" id="MobiDB-lite"/>
    </source>
</evidence>
<evidence type="ECO:0000256" key="5">
    <source>
        <dbReference type="ARBA" id="ARBA00022801"/>
    </source>
</evidence>
<dbReference type="Gene3D" id="3.40.50.300">
    <property type="entry name" value="P-loop containing nucleotide triphosphate hydrolases"/>
    <property type="match status" value="2"/>
</dbReference>
<evidence type="ECO:0000259" key="12">
    <source>
        <dbReference type="PROSITE" id="PS51194"/>
    </source>
</evidence>
<dbReference type="PROSITE" id="PS00690">
    <property type="entry name" value="DEAH_ATP_HELICASE"/>
    <property type="match status" value="1"/>
</dbReference>
<dbReference type="SMART" id="SM00490">
    <property type="entry name" value="HELICc"/>
    <property type="match status" value="1"/>
</dbReference>
<evidence type="ECO:0000256" key="1">
    <source>
        <dbReference type="ARBA" id="ARBA00004123"/>
    </source>
</evidence>
<dbReference type="InterPro" id="IPR011709">
    <property type="entry name" value="DEAD-box_helicase_OB_fold"/>
</dbReference>
<dbReference type="InterPro" id="IPR027417">
    <property type="entry name" value="P-loop_NTPase"/>
</dbReference>
<keyword evidence="5" id="KW-0378">Hydrolase</keyword>
<dbReference type="PROSITE" id="PS51194">
    <property type="entry name" value="HELICASE_CTER"/>
    <property type="match status" value="1"/>
</dbReference>
<reference evidence="13" key="2">
    <citation type="submission" date="2021-01" db="EMBL/GenBank/DDBJ databases">
        <authorList>
            <person name="Schikora-Tamarit M.A."/>
        </authorList>
    </citation>
    <scope>NUCLEOTIDE SEQUENCE</scope>
    <source>
        <strain evidence="13">CBS2887</strain>
    </source>
</reference>
<keyword evidence="8" id="KW-0539">Nucleus</keyword>
<keyword evidence="4" id="KW-0547">Nucleotide-binding</keyword>
<dbReference type="GO" id="GO:0071006">
    <property type="term" value="C:U2-type catalytic step 1 spliceosome"/>
    <property type="evidence" value="ECO:0007669"/>
    <property type="project" value="UniProtKB-ARBA"/>
</dbReference>
<comment type="caution">
    <text evidence="13">The sequence shown here is derived from an EMBL/GenBank/DDBJ whole genome shotgun (WGS) entry which is preliminary data.</text>
</comment>
<dbReference type="GO" id="GO:0016787">
    <property type="term" value="F:hydrolase activity"/>
    <property type="evidence" value="ECO:0007669"/>
    <property type="project" value="UniProtKB-KW"/>
</dbReference>